<dbReference type="InterPro" id="IPR004839">
    <property type="entry name" value="Aminotransferase_I/II_large"/>
</dbReference>
<evidence type="ECO:0000259" key="4">
    <source>
        <dbReference type="Pfam" id="PF00155"/>
    </source>
</evidence>
<dbReference type="NCBIfam" id="NF006756">
    <property type="entry name" value="PRK09276.1"/>
    <property type="match status" value="1"/>
</dbReference>
<dbReference type="PANTHER" id="PTHR42832">
    <property type="entry name" value="AMINO ACID AMINOTRANSFERASE"/>
    <property type="match status" value="1"/>
</dbReference>
<feature type="domain" description="Aminotransferase class I/classII large" evidence="4">
    <location>
        <begin position="33"/>
        <end position="383"/>
    </location>
</feature>
<dbReference type="PROSITE" id="PS00105">
    <property type="entry name" value="AA_TRANSFER_CLASS_1"/>
    <property type="match status" value="1"/>
</dbReference>
<dbReference type="InterPro" id="IPR015422">
    <property type="entry name" value="PyrdxlP-dep_Trfase_small"/>
</dbReference>
<dbReference type="GO" id="GO:0008483">
    <property type="term" value="F:transaminase activity"/>
    <property type="evidence" value="ECO:0007669"/>
    <property type="project" value="UniProtKB-KW"/>
</dbReference>
<organism evidence="5">
    <name type="scientific">marine metagenome</name>
    <dbReference type="NCBI Taxonomy" id="408172"/>
    <lineage>
        <taxon>unclassified sequences</taxon>
        <taxon>metagenomes</taxon>
        <taxon>ecological metagenomes</taxon>
    </lineage>
</organism>
<gene>
    <name evidence="5" type="ORF">METZ01_LOCUS32644</name>
</gene>
<dbReference type="Pfam" id="PF00155">
    <property type="entry name" value="Aminotran_1_2"/>
    <property type="match status" value="1"/>
</dbReference>
<dbReference type="PANTHER" id="PTHR42832:SF3">
    <property type="entry name" value="L-GLUTAMINE--4-(METHYLSULFANYL)-2-OXOBUTANOATE AMINOTRANSFERASE"/>
    <property type="match status" value="1"/>
</dbReference>
<dbReference type="SUPFAM" id="SSF53383">
    <property type="entry name" value="PLP-dependent transferases"/>
    <property type="match status" value="1"/>
</dbReference>
<proteinExistence type="predicted"/>
<keyword evidence="2" id="KW-0032">Aminotransferase</keyword>
<dbReference type="InterPro" id="IPR015424">
    <property type="entry name" value="PyrdxlP-dep_Trfase"/>
</dbReference>
<sequence length="391" mass="43217">MKMRFAKRLDTVPPYLFVEISRKIAAKKAEGINVISFGIGDPDLETPSNVIAELSRTALDSPNHRYPETDGLPEFRKAVSGWYQQRFSISVDPDKEVLPLIGAKEGIGHVALCFVDPGDIALIPDPGYPVYSVGTWFAGGECHWMPLKEENGWLPDLDDIPEDVAKNSKVMWLNYPNNPTGAIVDKGYLADVVSFGKQYNVAIMHDACYTEVAYDGYRPISFLEIPGAMDIGLEFHSLSKSYNMTGWRVGMAVGNSEMIDALMVVKSNLDSGIPNAVQYMGIEALKTSDKEIEARNALYQKRRDRVIDSLNKIGLNVDPPKASLYVWAKIPAGYTSAEFAELLLEEKNVVVTAGNGYGPSGEGYVRLSLTISETDLKEGLKRLEGWKIPQK</sequence>
<dbReference type="InterPro" id="IPR015421">
    <property type="entry name" value="PyrdxlP-dep_Trfase_major"/>
</dbReference>
<reference evidence="5" key="1">
    <citation type="submission" date="2018-05" db="EMBL/GenBank/DDBJ databases">
        <authorList>
            <person name="Lanie J.A."/>
            <person name="Ng W.-L."/>
            <person name="Kazmierczak K.M."/>
            <person name="Andrzejewski T.M."/>
            <person name="Davidsen T.M."/>
            <person name="Wayne K.J."/>
            <person name="Tettelin H."/>
            <person name="Glass J.I."/>
            <person name="Rusch D."/>
            <person name="Podicherti R."/>
            <person name="Tsui H.-C.T."/>
            <person name="Winkler M.E."/>
        </authorList>
    </citation>
    <scope>NUCLEOTIDE SEQUENCE</scope>
</reference>
<dbReference type="InterPro" id="IPR004838">
    <property type="entry name" value="NHTrfase_class1_PyrdxlP-BS"/>
</dbReference>
<dbReference type="CDD" id="cd00609">
    <property type="entry name" value="AAT_like"/>
    <property type="match status" value="1"/>
</dbReference>
<comment type="cofactor">
    <cofactor evidence="1">
        <name>pyridoxal 5'-phosphate</name>
        <dbReference type="ChEBI" id="CHEBI:597326"/>
    </cofactor>
</comment>
<evidence type="ECO:0000256" key="3">
    <source>
        <dbReference type="ARBA" id="ARBA00022679"/>
    </source>
</evidence>
<dbReference type="InterPro" id="IPR050881">
    <property type="entry name" value="LL-DAP_aminotransferase"/>
</dbReference>
<accession>A0A381QL75</accession>
<dbReference type="Gene3D" id="3.90.1150.10">
    <property type="entry name" value="Aspartate Aminotransferase, domain 1"/>
    <property type="match status" value="1"/>
</dbReference>
<dbReference type="EMBL" id="UINC01001401">
    <property type="protein sequence ID" value="SUZ79790.1"/>
    <property type="molecule type" value="Genomic_DNA"/>
</dbReference>
<protein>
    <recommendedName>
        <fullName evidence="4">Aminotransferase class I/classII large domain-containing protein</fullName>
    </recommendedName>
</protein>
<dbReference type="Gene3D" id="3.40.640.10">
    <property type="entry name" value="Type I PLP-dependent aspartate aminotransferase-like (Major domain)"/>
    <property type="match status" value="1"/>
</dbReference>
<evidence type="ECO:0000256" key="1">
    <source>
        <dbReference type="ARBA" id="ARBA00001933"/>
    </source>
</evidence>
<evidence type="ECO:0000313" key="5">
    <source>
        <dbReference type="EMBL" id="SUZ79790.1"/>
    </source>
</evidence>
<name>A0A381QL75_9ZZZZ</name>
<dbReference type="AlphaFoldDB" id="A0A381QL75"/>
<evidence type="ECO:0000256" key="2">
    <source>
        <dbReference type="ARBA" id="ARBA00022576"/>
    </source>
</evidence>
<keyword evidence="3" id="KW-0808">Transferase</keyword>
<dbReference type="GO" id="GO:0030170">
    <property type="term" value="F:pyridoxal phosphate binding"/>
    <property type="evidence" value="ECO:0007669"/>
    <property type="project" value="InterPro"/>
</dbReference>